<evidence type="ECO:0000313" key="3">
    <source>
        <dbReference type="Proteomes" id="UP000023152"/>
    </source>
</evidence>
<dbReference type="Gene3D" id="1.25.40.90">
    <property type="match status" value="1"/>
</dbReference>
<keyword evidence="3" id="KW-1185">Reference proteome</keyword>
<accession>X6MZ36</accession>
<dbReference type="InterPro" id="IPR013809">
    <property type="entry name" value="ENTH"/>
</dbReference>
<evidence type="ECO:0000259" key="1">
    <source>
        <dbReference type="Pfam" id="PF01417"/>
    </source>
</evidence>
<comment type="caution">
    <text evidence="2">The sequence shown here is derived from an EMBL/GenBank/DDBJ whole genome shotgun (WGS) entry which is preliminary data.</text>
</comment>
<dbReference type="SUPFAM" id="SSF48464">
    <property type="entry name" value="ENTH/VHS domain"/>
    <property type="match status" value="1"/>
</dbReference>
<name>X6MZ36_RETFI</name>
<feature type="domain" description="ENTH" evidence="1">
    <location>
        <begin position="26"/>
        <end position="145"/>
    </location>
</feature>
<sequence length="155" mass="18744">MKSALRALYVNFSFFVKNEWNEYCEGERIVRELTSNDDEKPSPDKLKRLVYLIGAEPENYQLTYMMIMKRVTDFRYLRHMEKVSFLIFKKKKRYQPSEHVYVQKKKIKGLIVVEYILKYGDHRFVRSCKRDVRHFKKLRGFTYELYNKDFGGGGV</sequence>
<gene>
    <name evidence="2" type="ORF">RFI_18496</name>
</gene>
<proteinExistence type="predicted"/>
<dbReference type="EMBL" id="ASPP01014428">
    <property type="protein sequence ID" value="ETO18759.1"/>
    <property type="molecule type" value="Genomic_DNA"/>
</dbReference>
<reference evidence="2 3" key="1">
    <citation type="journal article" date="2013" name="Curr. Biol.">
        <title>The Genome of the Foraminiferan Reticulomyxa filosa.</title>
        <authorList>
            <person name="Glockner G."/>
            <person name="Hulsmann N."/>
            <person name="Schleicher M."/>
            <person name="Noegel A.A."/>
            <person name="Eichinger L."/>
            <person name="Gallinger C."/>
            <person name="Pawlowski J."/>
            <person name="Sierra R."/>
            <person name="Euteneuer U."/>
            <person name="Pillet L."/>
            <person name="Moustafa A."/>
            <person name="Platzer M."/>
            <person name="Groth M."/>
            <person name="Szafranski K."/>
            <person name="Schliwa M."/>
        </authorList>
    </citation>
    <scope>NUCLEOTIDE SEQUENCE [LARGE SCALE GENOMIC DNA]</scope>
</reference>
<dbReference type="InterPro" id="IPR008942">
    <property type="entry name" value="ENTH_VHS"/>
</dbReference>
<dbReference type="AlphaFoldDB" id="X6MZ36"/>
<protein>
    <recommendedName>
        <fullName evidence="1">ENTH domain-containing protein</fullName>
    </recommendedName>
</protein>
<dbReference type="Pfam" id="PF01417">
    <property type="entry name" value="ENTH"/>
    <property type="match status" value="1"/>
</dbReference>
<dbReference type="OrthoDB" id="4033880at2759"/>
<dbReference type="Proteomes" id="UP000023152">
    <property type="component" value="Unassembled WGS sequence"/>
</dbReference>
<organism evidence="2 3">
    <name type="scientific">Reticulomyxa filosa</name>
    <dbReference type="NCBI Taxonomy" id="46433"/>
    <lineage>
        <taxon>Eukaryota</taxon>
        <taxon>Sar</taxon>
        <taxon>Rhizaria</taxon>
        <taxon>Retaria</taxon>
        <taxon>Foraminifera</taxon>
        <taxon>Monothalamids</taxon>
        <taxon>Reticulomyxidae</taxon>
        <taxon>Reticulomyxa</taxon>
    </lineage>
</organism>
<evidence type="ECO:0000313" key="2">
    <source>
        <dbReference type="EMBL" id="ETO18759.1"/>
    </source>
</evidence>